<proteinExistence type="predicted"/>
<name>A0ABS8WRU4_DATST</name>
<comment type="caution">
    <text evidence="1">The sequence shown here is derived from an EMBL/GenBank/DDBJ whole genome shotgun (WGS) entry which is preliminary data.</text>
</comment>
<dbReference type="EMBL" id="JACEIK010010000">
    <property type="protein sequence ID" value="MCE3214861.1"/>
    <property type="molecule type" value="Genomic_DNA"/>
</dbReference>
<reference evidence="1 2" key="1">
    <citation type="journal article" date="2021" name="BMC Genomics">
        <title>Datura genome reveals duplications of psychoactive alkaloid biosynthetic genes and high mutation rate following tissue culture.</title>
        <authorList>
            <person name="Rajewski A."/>
            <person name="Carter-House D."/>
            <person name="Stajich J."/>
            <person name="Litt A."/>
        </authorList>
    </citation>
    <scope>NUCLEOTIDE SEQUENCE [LARGE SCALE GENOMIC DNA]</scope>
    <source>
        <strain evidence="1">AR-01</strain>
    </source>
</reference>
<keyword evidence="2" id="KW-1185">Reference proteome</keyword>
<organism evidence="1 2">
    <name type="scientific">Datura stramonium</name>
    <name type="common">Jimsonweed</name>
    <name type="synonym">Common thornapple</name>
    <dbReference type="NCBI Taxonomy" id="4076"/>
    <lineage>
        <taxon>Eukaryota</taxon>
        <taxon>Viridiplantae</taxon>
        <taxon>Streptophyta</taxon>
        <taxon>Embryophyta</taxon>
        <taxon>Tracheophyta</taxon>
        <taxon>Spermatophyta</taxon>
        <taxon>Magnoliopsida</taxon>
        <taxon>eudicotyledons</taxon>
        <taxon>Gunneridae</taxon>
        <taxon>Pentapetalae</taxon>
        <taxon>asterids</taxon>
        <taxon>lamiids</taxon>
        <taxon>Solanales</taxon>
        <taxon>Solanaceae</taxon>
        <taxon>Solanoideae</taxon>
        <taxon>Datureae</taxon>
        <taxon>Datura</taxon>
    </lineage>
</organism>
<dbReference type="Proteomes" id="UP000823775">
    <property type="component" value="Unassembled WGS sequence"/>
</dbReference>
<evidence type="ECO:0000313" key="2">
    <source>
        <dbReference type="Proteomes" id="UP000823775"/>
    </source>
</evidence>
<sequence>MHLSSLIKHTVGVLNNIWTHLKSDDVVGYGVEILNVADVVVVGVLVLVNESHERNAAVAGDVLLILALLDLENKNQQEQENVFDLLHEEVQVEIEKRKEDGVVQGEEHVVEENRGWSHVDDESRGESKARFKDDTPILRLSFILIHPKKATMNDSRVRERNCTKW</sequence>
<accession>A0ABS8WRU4</accession>
<evidence type="ECO:0000313" key="1">
    <source>
        <dbReference type="EMBL" id="MCE3214861.1"/>
    </source>
</evidence>
<protein>
    <submittedName>
        <fullName evidence="1">Uncharacterized protein</fullName>
    </submittedName>
</protein>
<gene>
    <name evidence="1" type="ORF">HAX54_000148</name>
</gene>